<dbReference type="InterPro" id="IPR015424">
    <property type="entry name" value="PyrdxlP-dep_Trfase"/>
</dbReference>
<reference evidence="8 9" key="1">
    <citation type="journal article" date="2018" name="Syst. Appl. Microbiol.">
        <title>A new symbiotic nanoarchaeote (Candidatus Nanoclepta minutus) and its host (Zestosphaera tikiterensis gen. nov., sp. nov.) from a New Zealand hot spring.</title>
        <authorList>
            <person name="St John E."/>
            <person name="Liu Y."/>
            <person name="Podar M."/>
            <person name="Stott M.B."/>
            <person name="Meneghin J."/>
            <person name="Chen Z."/>
            <person name="Lagutin K."/>
            <person name="Mitchell K."/>
            <person name="Reysenbach A.L."/>
        </authorList>
    </citation>
    <scope>NUCLEOTIDE SEQUENCE [LARGE SCALE GENOMIC DNA]</scope>
    <source>
        <strain evidence="8">NZ3</strain>
    </source>
</reference>
<dbReference type="GO" id="GO:0030170">
    <property type="term" value="F:pyridoxal phosphate binding"/>
    <property type="evidence" value="ECO:0007669"/>
    <property type="project" value="InterPro"/>
</dbReference>
<dbReference type="GO" id="GO:0008483">
    <property type="term" value="F:transaminase activity"/>
    <property type="evidence" value="ECO:0007669"/>
    <property type="project" value="UniProtKB-KW"/>
</dbReference>
<name>A0A2R7Y6B5_9CREN</name>
<dbReference type="Proteomes" id="UP000244093">
    <property type="component" value="Unassembled WGS sequence"/>
</dbReference>
<comment type="subunit">
    <text evidence="3">Homodimer.</text>
</comment>
<sequence>MVDFVSLLSSKLEVFKASEIRELLKLTEGKNVISLAGGMPDPQTFPKKELAEIAKEVILERGENALQYAPTAGVTEFRKELTRYLERKGVKVNREDSIIVTTGSQQALDLISRVFIDHNDVIIVELPTYLAALNAFNISKPEVVGIPIDEDGMKTDLLAKELKRIYSEGRKVKFIYTIPVAHNPAGVTMSLERKKELLELASKYDIPIIEDDPYSYFVYEDGVDTTPLKTLDREGRVVYLGTFSKILSPGLRLGWVLGNSYVIDLLERAKQSADLHTATLSQYIAMEAIRRGVVDATIEKAKQIYRVKRDVIIDALTDNMPENTWWPKPVGGLFLMVFLPSLEIDTKKMLPEAIERGVAYVPGASFFANGGGWNSMRLNFSFPPPEKLNEAIKILADLVKEKIKGPTVKITPETFYRV</sequence>
<organism evidence="8 9">
    <name type="scientific">Zestosphaera tikiterensis</name>
    <dbReference type="NCBI Taxonomy" id="1973259"/>
    <lineage>
        <taxon>Archaea</taxon>
        <taxon>Thermoproteota</taxon>
        <taxon>Thermoprotei</taxon>
        <taxon>Desulfurococcales</taxon>
        <taxon>Desulfurococcaceae</taxon>
        <taxon>Zestosphaera</taxon>
    </lineage>
</organism>
<evidence type="ECO:0000259" key="7">
    <source>
        <dbReference type="Pfam" id="PF00155"/>
    </source>
</evidence>
<keyword evidence="4 8" id="KW-0032">Aminotransferase</keyword>
<accession>A0A2R7Y6B5</accession>
<dbReference type="CDD" id="cd00609">
    <property type="entry name" value="AAT_like"/>
    <property type="match status" value="1"/>
</dbReference>
<comment type="similarity">
    <text evidence="2">Belongs to the class-I pyridoxal-phosphate-dependent aminotransferase family.</text>
</comment>
<dbReference type="SUPFAM" id="SSF53383">
    <property type="entry name" value="PLP-dependent transferases"/>
    <property type="match status" value="1"/>
</dbReference>
<dbReference type="InterPro" id="IPR050859">
    <property type="entry name" value="Class-I_PLP-dep_aminotransf"/>
</dbReference>
<dbReference type="EMBL" id="NBVN01000004">
    <property type="protein sequence ID" value="PUA32422.1"/>
    <property type="molecule type" value="Genomic_DNA"/>
</dbReference>
<proteinExistence type="inferred from homology"/>
<evidence type="ECO:0000313" key="9">
    <source>
        <dbReference type="Proteomes" id="UP000244093"/>
    </source>
</evidence>
<dbReference type="PANTHER" id="PTHR42790">
    <property type="entry name" value="AMINOTRANSFERASE"/>
    <property type="match status" value="1"/>
</dbReference>
<comment type="cofactor">
    <cofactor evidence="1">
        <name>pyridoxal 5'-phosphate</name>
        <dbReference type="ChEBI" id="CHEBI:597326"/>
    </cofactor>
</comment>
<dbReference type="InterPro" id="IPR015422">
    <property type="entry name" value="PyrdxlP-dep_Trfase_small"/>
</dbReference>
<comment type="caution">
    <text evidence="8">The sequence shown here is derived from an EMBL/GenBank/DDBJ whole genome shotgun (WGS) entry which is preliminary data.</text>
</comment>
<dbReference type="AlphaFoldDB" id="A0A2R7Y6B5"/>
<evidence type="ECO:0000256" key="2">
    <source>
        <dbReference type="ARBA" id="ARBA00007441"/>
    </source>
</evidence>
<dbReference type="Gene3D" id="3.40.640.10">
    <property type="entry name" value="Type I PLP-dependent aspartate aminotransferase-like (Major domain)"/>
    <property type="match status" value="1"/>
</dbReference>
<dbReference type="InterPro" id="IPR004839">
    <property type="entry name" value="Aminotransferase_I/II_large"/>
</dbReference>
<gene>
    <name evidence="8" type="ORF">B7O98_07140</name>
</gene>
<evidence type="ECO:0000256" key="5">
    <source>
        <dbReference type="ARBA" id="ARBA00022679"/>
    </source>
</evidence>
<dbReference type="InterPro" id="IPR015421">
    <property type="entry name" value="PyrdxlP-dep_Trfase_major"/>
</dbReference>
<evidence type="ECO:0000313" key="8">
    <source>
        <dbReference type="EMBL" id="PUA32422.1"/>
    </source>
</evidence>
<evidence type="ECO:0000256" key="4">
    <source>
        <dbReference type="ARBA" id="ARBA00022576"/>
    </source>
</evidence>
<protein>
    <submittedName>
        <fullName evidence="8">Aminotransferase</fullName>
    </submittedName>
</protein>
<dbReference type="FunFam" id="3.40.640.10:FF:000053">
    <property type="entry name" value="Aminotransferase, class I"/>
    <property type="match status" value="1"/>
</dbReference>
<feature type="domain" description="Aminotransferase class I/classII large" evidence="7">
    <location>
        <begin position="32"/>
        <end position="393"/>
    </location>
</feature>
<dbReference type="Pfam" id="PF00155">
    <property type="entry name" value="Aminotran_1_2"/>
    <property type="match status" value="1"/>
</dbReference>
<dbReference type="GO" id="GO:1901605">
    <property type="term" value="P:alpha-amino acid metabolic process"/>
    <property type="evidence" value="ECO:0007669"/>
    <property type="project" value="TreeGrafter"/>
</dbReference>
<evidence type="ECO:0000256" key="1">
    <source>
        <dbReference type="ARBA" id="ARBA00001933"/>
    </source>
</evidence>
<keyword evidence="5 8" id="KW-0808">Transferase</keyword>
<keyword evidence="6" id="KW-0663">Pyridoxal phosphate</keyword>
<dbReference type="Gene3D" id="3.90.1150.10">
    <property type="entry name" value="Aspartate Aminotransferase, domain 1"/>
    <property type="match status" value="1"/>
</dbReference>
<evidence type="ECO:0000256" key="3">
    <source>
        <dbReference type="ARBA" id="ARBA00011738"/>
    </source>
</evidence>
<dbReference type="PANTHER" id="PTHR42790:SF19">
    <property type="entry name" value="KYNURENINE_ALPHA-AMINOADIPATE AMINOTRANSFERASE, MITOCHONDRIAL"/>
    <property type="match status" value="1"/>
</dbReference>
<evidence type="ECO:0000256" key="6">
    <source>
        <dbReference type="ARBA" id="ARBA00022898"/>
    </source>
</evidence>